<dbReference type="Gene3D" id="2.40.50.1020">
    <property type="entry name" value="LytTr DNA-binding domain"/>
    <property type="match status" value="1"/>
</dbReference>
<feature type="modified residue" description="4-aspartylphosphate" evidence="3">
    <location>
        <position position="58"/>
    </location>
</feature>
<feature type="domain" description="HTH LytTR-type" evidence="5">
    <location>
        <begin position="131"/>
        <end position="229"/>
    </location>
</feature>
<dbReference type="Pfam" id="PF00072">
    <property type="entry name" value="Response_reg"/>
    <property type="match status" value="1"/>
</dbReference>
<comment type="function">
    <text evidence="2">May play the central regulatory role in sporulation. It may be an element of the effector pathway responsible for the activation of sporulation genes in response to nutritional stress. Spo0A may act in concert with spo0H (a sigma factor) to control the expression of some genes that are critical to the sporulation process.</text>
</comment>
<name>A0A371IYQ8_9FIRM</name>
<dbReference type="Gene3D" id="3.40.50.2300">
    <property type="match status" value="1"/>
</dbReference>
<accession>A0A371IYQ8</accession>
<dbReference type="RefSeq" id="WP_094369757.1">
    <property type="nucleotide sequence ID" value="NZ_NOJY02000058.1"/>
</dbReference>
<dbReference type="GO" id="GO:0000156">
    <property type="term" value="F:phosphorelay response regulator activity"/>
    <property type="evidence" value="ECO:0007669"/>
    <property type="project" value="InterPro"/>
</dbReference>
<dbReference type="Pfam" id="PF04397">
    <property type="entry name" value="LytTR"/>
    <property type="match status" value="1"/>
</dbReference>
<keyword evidence="3" id="KW-0597">Phosphoprotein</keyword>
<reference evidence="6 7" key="1">
    <citation type="journal article" date="2017" name="Genome Announc.">
        <title>Draft Genome Sequence of Romboutsia weinsteinii sp. nov. Strain CCRI-19649(T) Isolated from Surface Water.</title>
        <authorList>
            <person name="Maheux A.F."/>
            <person name="Boudreau D.K."/>
            <person name="Berube E."/>
            <person name="Boissinot M."/>
            <person name="Cantin P."/>
            <person name="Raymond F."/>
            <person name="Corbeil J."/>
            <person name="Omar R.F."/>
            <person name="Bergeron M.G."/>
        </authorList>
    </citation>
    <scope>NUCLEOTIDE SEQUENCE [LARGE SCALE GENOMIC DNA]</scope>
    <source>
        <strain evidence="6 7">CCRI-19649</strain>
    </source>
</reference>
<dbReference type="InterPro" id="IPR046947">
    <property type="entry name" value="LytR-like"/>
</dbReference>
<dbReference type="GO" id="GO:0003677">
    <property type="term" value="F:DNA binding"/>
    <property type="evidence" value="ECO:0007669"/>
    <property type="project" value="UniProtKB-KW"/>
</dbReference>
<dbReference type="AlphaFoldDB" id="A0A371IYQ8"/>
<dbReference type="SMART" id="SM00448">
    <property type="entry name" value="REC"/>
    <property type="match status" value="1"/>
</dbReference>
<evidence type="ECO:0000256" key="3">
    <source>
        <dbReference type="PROSITE-ProRule" id="PRU00169"/>
    </source>
</evidence>
<comment type="caution">
    <text evidence="6">The sequence shown here is derived from an EMBL/GenBank/DDBJ whole genome shotgun (WGS) entry which is preliminary data.</text>
</comment>
<evidence type="ECO:0000259" key="5">
    <source>
        <dbReference type="PROSITE" id="PS50930"/>
    </source>
</evidence>
<sequence>MSLSIAICEDEKFYRDTLSEYICDILNKEDLEYELVQYPNGSELLKNIDKKFDILFLDIGLVNECGMDIARKIRDVDLDIEIIFTTSMESYVFEAYEVKAYRYLVKPVKYDLLSKHLNQCIVEVLEKNDMIAIKSNKDTLVLPASKILYIEVIRKHVTIYTVDKEYKIEISLKKLEQQLLNYKFFRCHNSYLVNLKEIDEIKDKTIILNGYEVPVSRANYKELQMKLAQVLGEMLYK</sequence>
<protein>
    <recommendedName>
        <fullName evidence="1">Stage 0 sporulation protein A homolog</fullName>
    </recommendedName>
</protein>
<dbReference type="InterPro" id="IPR001789">
    <property type="entry name" value="Sig_transdc_resp-reg_receiver"/>
</dbReference>
<dbReference type="EMBL" id="NOJY02000058">
    <property type="protein sequence ID" value="RDY25617.1"/>
    <property type="molecule type" value="Genomic_DNA"/>
</dbReference>
<proteinExistence type="predicted"/>
<evidence type="ECO:0000313" key="6">
    <source>
        <dbReference type="EMBL" id="RDY25617.1"/>
    </source>
</evidence>
<feature type="domain" description="Response regulatory" evidence="4">
    <location>
        <begin position="4"/>
        <end position="121"/>
    </location>
</feature>
<evidence type="ECO:0000313" key="7">
    <source>
        <dbReference type="Proteomes" id="UP000215694"/>
    </source>
</evidence>
<evidence type="ECO:0000256" key="2">
    <source>
        <dbReference type="ARBA" id="ARBA00024867"/>
    </source>
</evidence>
<keyword evidence="7" id="KW-1185">Reference proteome</keyword>
<keyword evidence="6" id="KW-0238">DNA-binding</keyword>
<dbReference type="PROSITE" id="PS50110">
    <property type="entry name" value="RESPONSE_REGULATORY"/>
    <property type="match status" value="1"/>
</dbReference>
<dbReference type="PROSITE" id="PS50930">
    <property type="entry name" value="HTH_LYTTR"/>
    <property type="match status" value="1"/>
</dbReference>
<organism evidence="6 7">
    <name type="scientific">Romboutsia weinsteinii</name>
    <dbReference type="NCBI Taxonomy" id="2020949"/>
    <lineage>
        <taxon>Bacteria</taxon>
        <taxon>Bacillati</taxon>
        <taxon>Bacillota</taxon>
        <taxon>Clostridia</taxon>
        <taxon>Peptostreptococcales</taxon>
        <taxon>Peptostreptococcaceae</taxon>
        <taxon>Romboutsia</taxon>
    </lineage>
</organism>
<gene>
    <name evidence="6" type="ORF">CHL78_017305</name>
</gene>
<evidence type="ECO:0000256" key="1">
    <source>
        <dbReference type="ARBA" id="ARBA00018672"/>
    </source>
</evidence>
<dbReference type="SMART" id="SM00850">
    <property type="entry name" value="LytTR"/>
    <property type="match status" value="1"/>
</dbReference>
<dbReference type="PANTHER" id="PTHR37299:SF1">
    <property type="entry name" value="STAGE 0 SPORULATION PROTEIN A HOMOLOG"/>
    <property type="match status" value="1"/>
</dbReference>
<dbReference type="Proteomes" id="UP000215694">
    <property type="component" value="Unassembled WGS sequence"/>
</dbReference>
<dbReference type="PANTHER" id="PTHR37299">
    <property type="entry name" value="TRANSCRIPTIONAL REGULATOR-RELATED"/>
    <property type="match status" value="1"/>
</dbReference>
<evidence type="ECO:0000259" key="4">
    <source>
        <dbReference type="PROSITE" id="PS50110"/>
    </source>
</evidence>
<dbReference type="OrthoDB" id="1756867at2"/>
<dbReference type="SUPFAM" id="SSF52172">
    <property type="entry name" value="CheY-like"/>
    <property type="match status" value="1"/>
</dbReference>
<dbReference type="InterPro" id="IPR011006">
    <property type="entry name" value="CheY-like_superfamily"/>
</dbReference>
<dbReference type="InterPro" id="IPR007492">
    <property type="entry name" value="LytTR_DNA-bd_dom"/>
</dbReference>